<dbReference type="Proteomes" id="UP000426444">
    <property type="component" value="Chromosome"/>
</dbReference>
<sequence>MHEKIALMTDSGSDLPQHIIDKYNIKVVPLKVIYPDREYSDRVDIQPQEVYKRMPDEIPTTSMPSLEIINSTIKEIKEEGFTHLIAIHISSGLSGTYQSVELVAKDFTDDLVIKIIDSKTLSMATGLMVLDAARNIADGVSFENVIDKLNNLQPNVKAYYVIETLEYLRRGGRIGRVAGMLGQFLSLKPIISVDTEGTYYTYCKARGRTKSIEKLIQIVEDAVKDKQINLAVLNGGADDEFDNLLEKIKKLPNIKGLITSEVSPALCVHTGPGLLAVCLHEV</sequence>
<dbReference type="KEGG" id="salq:SYNTR_1373"/>
<dbReference type="Pfam" id="PF02645">
    <property type="entry name" value="DegV"/>
    <property type="match status" value="1"/>
</dbReference>
<dbReference type="Gene3D" id="3.30.1180.10">
    <property type="match status" value="1"/>
</dbReference>
<dbReference type="InterPro" id="IPR050270">
    <property type="entry name" value="DegV_domain_contain"/>
</dbReference>
<dbReference type="PANTHER" id="PTHR33434">
    <property type="entry name" value="DEGV DOMAIN-CONTAINING PROTEIN DR_1986-RELATED"/>
    <property type="match status" value="1"/>
</dbReference>
<keyword evidence="2" id="KW-0446">Lipid-binding</keyword>
<evidence type="ECO:0000313" key="3">
    <source>
        <dbReference type="EMBL" id="QGT99966.1"/>
    </source>
</evidence>
<dbReference type="InterPro" id="IPR003797">
    <property type="entry name" value="DegV"/>
</dbReference>
<organism evidence="3 4">
    <name type="scientific">Candidatus Syntrophocurvum alkaliphilum</name>
    <dbReference type="NCBI Taxonomy" id="2293317"/>
    <lineage>
        <taxon>Bacteria</taxon>
        <taxon>Bacillati</taxon>
        <taxon>Bacillota</taxon>
        <taxon>Clostridia</taxon>
        <taxon>Eubacteriales</taxon>
        <taxon>Syntrophomonadaceae</taxon>
        <taxon>Candidatus Syntrophocurvum</taxon>
    </lineage>
</organism>
<dbReference type="OrthoDB" id="9780216at2"/>
<gene>
    <name evidence="3" type="ORF">SYNTR_1373</name>
</gene>
<proteinExistence type="predicted"/>
<dbReference type="PANTHER" id="PTHR33434:SF3">
    <property type="entry name" value="DEGV DOMAIN-CONTAINING PROTEIN YITS"/>
    <property type="match status" value="1"/>
</dbReference>
<dbReference type="NCBIfam" id="TIGR00762">
    <property type="entry name" value="DegV"/>
    <property type="match status" value="1"/>
</dbReference>
<dbReference type="GO" id="GO:0008289">
    <property type="term" value="F:lipid binding"/>
    <property type="evidence" value="ECO:0007669"/>
    <property type="project" value="UniProtKB-KW"/>
</dbReference>
<name>A0A6I6DFR4_9FIRM</name>
<dbReference type="RefSeq" id="WP_156203805.1">
    <property type="nucleotide sequence ID" value="NZ_CP046457.1"/>
</dbReference>
<keyword evidence="4" id="KW-1185">Reference proteome</keyword>
<reference evidence="4" key="1">
    <citation type="journal article" date="2019" name="Microbiology">
        <title>Complete Genome Sequence of an Uncultured Bacterium of the Candidate Phylum Bipolaricaulota.</title>
        <authorList>
            <person name="Kadnikov V.V."/>
            <person name="Mardanov A.V."/>
            <person name="Beletsky A.V."/>
            <person name="Frank Y.A."/>
            <person name="Karnachuk O.V."/>
            <person name="Ravin N.V."/>
        </authorList>
    </citation>
    <scope>NUCLEOTIDE SEQUENCE [LARGE SCALE GENOMIC DNA]</scope>
</reference>
<comment type="function">
    <text evidence="1">May bind long-chain fatty acids, such as palmitate, and may play a role in lipid transport or fatty acid metabolism.</text>
</comment>
<protein>
    <submittedName>
        <fullName evidence="3">DegV family protein</fullName>
    </submittedName>
</protein>
<evidence type="ECO:0000256" key="2">
    <source>
        <dbReference type="ARBA" id="ARBA00023121"/>
    </source>
</evidence>
<dbReference type="PROSITE" id="PS51482">
    <property type="entry name" value="DEGV"/>
    <property type="match status" value="1"/>
</dbReference>
<dbReference type="SUPFAM" id="SSF82549">
    <property type="entry name" value="DAK1/DegV-like"/>
    <property type="match status" value="1"/>
</dbReference>
<accession>A0A6I6DFR4</accession>
<dbReference type="Gene3D" id="3.40.50.10170">
    <property type="match status" value="1"/>
</dbReference>
<dbReference type="EMBL" id="CP046457">
    <property type="protein sequence ID" value="QGT99966.1"/>
    <property type="molecule type" value="Genomic_DNA"/>
</dbReference>
<evidence type="ECO:0000256" key="1">
    <source>
        <dbReference type="ARBA" id="ARBA00003238"/>
    </source>
</evidence>
<dbReference type="AlphaFoldDB" id="A0A6I6DFR4"/>
<dbReference type="InterPro" id="IPR043168">
    <property type="entry name" value="DegV_C"/>
</dbReference>
<evidence type="ECO:0000313" key="4">
    <source>
        <dbReference type="Proteomes" id="UP000426444"/>
    </source>
</evidence>